<reference evidence="2 3" key="1">
    <citation type="journal article" date="2019" name="Philos. Trans. R. Soc. Lond., B, Biol. Sci.">
        <title>Ant behaviour and brain gene expression of defending hosts depend on the ecological success of the intruding social parasite.</title>
        <authorList>
            <person name="Kaur R."/>
            <person name="Stoldt M."/>
            <person name="Jongepier E."/>
            <person name="Feldmeyer B."/>
            <person name="Menzel F."/>
            <person name="Bornberg-Bauer E."/>
            <person name="Foitzik S."/>
        </authorList>
    </citation>
    <scope>NUCLEOTIDE SEQUENCE [LARGE SCALE GENOMIC DNA]</scope>
    <source>
        <tissue evidence="2">Whole body</tissue>
    </source>
</reference>
<evidence type="ECO:0000313" key="2">
    <source>
        <dbReference type="EMBL" id="TGZ37361.1"/>
    </source>
</evidence>
<comment type="caution">
    <text evidence="2">The sequence shown here is derived from an EMBL/GenBank/DDBJ whole genome shotgun (WGS) entry which is preliminary data.</text>
</comment>
<protein>
    <submittedName>
        <fullName evidence="2">Uncharacterized protein</fullName>
    </submittedName>
</protein>
<gene>
    <name evidence="2" type="ORF">DBV15_05665</name>
</gene>
<keyword evidence="3" id="KW-1185">Reference proteome</keyword>
<feature type="region of interest" description="Disordered" evidence="1">
    <location>
        <begin position="88"/>
        <end position="116"/>
    </location>
</feature>
<organism evidence="2 3">
    <name type="scientific">Temnothorax longispinosus</name>
    <dbReference type="NCBI Taxonomy" id="300112"/>
    <lineage>
        <taxon>Eukaryota</taxon>
        <taxon>Metazoa</taxon>
        <taxon>Ecdysozoa</taxon>
        <taxon>Arthropoda</taxon>
        <taxon>Hexapoda</taxon>
        <taxon>Insecta</taxon>
        <taxon>Pterygota</taxon>
        <taxon>Neoptera</taxon>
        <taxon>Endopterygota</taxon>
        <taxon>Hymenoptera</taxon>
        <taxon>Apocrita</taxon>
        <taxon>Aculeata</taxon>
        <taxon>Formicoidea</taxon>
        <taxon>Formicidae</taxon>
        <taxon>Myrmicinae</taxon>
        <taxon>Temnothorax</taxon>
    </lineage>
</organism>
<dbReference type="AlphaFoldDB" id="A0A4S2JME1"/>
<feature type="compositionally biased region" description="Polar residues" evidence="1">
    <location>
        <begin position="88"/>
        <end position="98"/>
    </location>
</feature>
<name>A0A4S2JME1_9HYME</name>
<dbReference type="EMBL" id="QBLH01003561">
    <property type="protein sequence ID" value="TGZ37361.1"/>
    <property type="molecule type" value="Genomic_DNA"/>
</dbReference>
<dbReference type="Proteomes" id="UP000310200">
    <property type="component" value="Unassembled WGS sequence"/>
</dbReference>
<proteinExistence type="predicted"/>
<sequence length="148" mass="16766">MSESPPYRRNAKKQVIKELVRQSRIEAKLADLRRRITAVYEAETSFDDNEEIHALSIPEINNEDIPSETNSSELSAILSAGSEASNDSLFENKSTINDNDVDSELHFEDENSDSDEIAEMDDVNKATVMELLKWMMLITDVVIIKIMT</sequence>
<accession>A0A4S2JME1</accession>
<evidence type="ECO:0000313" key="3">
    <source>
        <dbReference type="Proteomes" id="UP000310200"/>
    </source>
</evidence>
<evidence type="ECO:0000256" key="1">
    <source>
        <dbReference type="SAM" id="MobiDB-lite"/>
    </source>
</evidence>